<dbReference type="SUPFAM" id="SSF81606">
    <property type="entry name" value="PP2C-like"/>
    <property type="match status" value="1"/>
</dbReference>
<feature type="region of interest" description="Disordered" evidence="2">
    <location>
        <begin position="362"/>
        <end position="397"/>
    </location>
</feature>
<dbReference type="Gene3D" id="3.60.40.10">
    <property type="entry name" value="PPM-type phosphatase domain"/>
    <property type="match status" value="1"/>
</dbReference>
<proteinExistence type="predicted"/>
<keyword evidence="3" id="KW-1133">Transmembrane helix</keyword>
<feature type="transmembrane region" description="Helical" evidence="3">
    <location>
        <begin position="83"/>
        <end position="102"/>
    </location>
</feature>
<dbReference type="PANTHER" id="PTHR43156">
    <property type="entry name" value="STAGE II SPORULATION PROTEIN E-RELATED"/>
    <property type="match status" value="1"/>
</dbReference>
<evidence type="ECO:0000313" key="5">
    <source>
        <dbReference type="EMBL" id="GAA1983070.1"/>
    </source>
</evidence>
<organism evidence="5 6">
    <name type="scientific">Terrabacter lapilli</name>
    <dbReference type="NCBI Taxonomy" id="436231"/>
    <lineage>
        <taxon>Bacteria</taxon>
        <taxon>Bacillati</taxon>
        <taxon>Actinomycetota</taxon>
        <taxon>Actinomycetes</taxon>
        <taxon>Micrococcales</taxon>
        <taxon>Intrasporangiaceae</taxon>
        <taxon>Terrabacter</taxon>
    </lineage>
</organism>
<feature type="domain" description="PPM-type phosphatase" evidence="4">
    <location>
        <begin position="135"/>
        <end position="356"/>
    </location>
</feature>
<keyword evidence="6" id="KW-1185">Reference proteome</keyword>
<dbReference type="InterPro" id="IPR052016">
    <property type="entry name" value="Bact_Sigma-Reg"/>
</dbReference>
<evidence type="ECO:0000256" key="3">
    <source>
        <dbReference type="SAM" id="Phobius"/>
    </source>
</evidence>
<sequence>MDAERRASSRGLAASVAWLALVLLIDVRHPRPAFTLSVLYGIAALIACAVLSPAWTALVAATATVLAAASGVWNHTWGTTEQAVRIVDVLLVGVGAVAVATVRVRRERQVARLVAIADVAQRAILPIVPARAGPVRVAARYVSAARDAVVGGDLYDCYRYSSPASNDPERVRFIVGDVRGKGIAGVEQAARVIRAFRQSAAIEPTLPLVAKAMDRYLTDFFEPEEFVTVVLVDVSDPSRVVLVSCGHPPALLRRSDGSLVLLEAPPGLPLGMGLPDGRPYRDLTVPWAPGDRLLLYTDGLSEARNRDGEFLSPLALGPALSGPEVPKAMDAVLEAVGRHTTGALLGDDLALLLLEYAAPEKQSAPDTPDVLRSREPTVPDVSAPGGGAPARPPPRLDAPLSHTGQAIAGLSSFRRCRHRPGWAPGSFARAGRLDHAAPGRRRQCRSPDNVRPSARGVYRSCRAAGGPDRLRRVGWPTRRPSPRTGCRPAPCPQT</sequence>
<evidence type="ECO:0000256" key="2">
    <source>
        <dbReference type="SAM" id="MobiDB-lite"/>
    </source>
</evidence>
<feature type="region of interest" description="Disordered" evidence="2">
    <location>
        <begin position="435"/>
        <end position="494"/>
    </location>
</feature>
<dbReference type="Proteomes" id="UP001500013">
    <property type="component" value="Unassembled WGS sequence"/>
</dbReference>
<dbReference type="PANTHER" id="PTHR43156:SF2">
    <property type="entry name" value="STAGE II SPORULATION PROTEIN E"/>
    <property type="match status" value="1"/>
</dbReference>
<feature type="transmembrane region" description="Helical" evidence="3">
    <location>
        <begin position="7"/>
        <end position="27"/>
    </location>
</feature>
<evidence type="ECO:0000313" key="6">
    <source>
        <dbReference type="Proteomes" id="UP001500013"/>
    </source>
</evidence>
<keyword evidence="3" id="KW-0812">Transmembrane</keyword>
<keyword evidence="3" id="KW-0472">Membrane</keyword>
<evidence type="ECO:0000259" key="4">
    <source>
        <dbReference type="SMART" id="SM00331"/>
    </source>
</evidence>
<dbReference type="InterPro" id="IPR036457">
    <property type="entry name" value="PPM-type-like_dom_sf"/>
</dbReference>
<dbReference type="EMBL" id="BAAAPU010000007">
    <property type="protein sequence ID" value="GAA1983070.1"/>
    <property type="molecule type" value="Genomic_DNA"/>
</dbReference>
<dbReference type="SMART" id="SM00331">
    <property type="entry name" value="PP2C_SIG"/>
    <property type="match status" value="1"/>
</dbReference>
<name>A0ABN2SAL7_9MICO</name>
<evidence type="ECO:0000256" key="1">
    <source>
        <dbReference type="ARBA" id="ARBA00022801"/>
    </source>
</evidence>
<keyword evidence="1" id="KW-0378">Hydrolase</keyword>
<accession>A0ABN2SAL7</accession>
<dbReference type="Pfam" id="PF07228">
    <property type="entry name" value="SpoIIE"/>
    <property type="match status" value="1"/>
</dbReference>
<gene>
    <name evidence="5" type="ORF">GCM10009817_25560</name>
</gene>
<comment type="caution">
    <text evidence="5">The sequence shown here is derived from an EMBL/GenBank/DDBJ whole genome shotgun (WGS) entry which is preliminary data.</text>
</comment>
<feature type="transmembrane region" description="Helical" evidence="3">
    <location>
        <begin position="33"/>
        <end position="51"/>
    </location>
</feature>
<dbReference type="InterPro" id="IPR001932">
    <property type="entry name" value="PPM-type_phosphatase-like_dom"/>
</dbReference>
<reference evidence="5 6" key="1">
    <citation type="journal article" date="2019" name="Int. J. Syst. Evol. Microbiol.">
        <title>The Global Catalogue of Microorganisms (GCM) 10K type strain sequencing project: providing services to taxonomists for standard genome sequencing and annotation.</title>
        <authorList>
            <consortium name="The Broad Institute Genomics Platform"/>
            <consortium name="The Broad Institute Genome Sequencing Center for Infectious Disease"/>
            <person name="Wu L."/>
            <person name="Ma J."/>
        </authorList>
    </citation>
    <scope>NUCLEOTIDE SEQUENCE [LARGE SCALE GENOMIC DNA]</scope>
    <source>
        <strain evidence="5 6">JCM 15628</strain>
    </source>
</reference>
<protein>
    <recommendedName>
        <fullName evidence="4">PPM-type phosphatase domain-containing protein</fullName>
    </recommendedName>
</protein>